<dbReference type="AlphaFoldDB" id="A0A9N9WD29"/>
<organism evidence="5 6">
    <name type="scientific">Diatraea saccharalis</name>
    <name type="common">sugarcane borer</name>
    <dbReference type="NCBI Taxonomy" id="40085"/>
    <lineage>
        <taxon>Eukaryota</taxon>
        <taxon>Metazoa</taxon>
        <taxon>Ecdysozoa</taxon>
        <taxon>Arthropoda</taxon>
        <taxon>Hexapoda</taxon>
        <taxon>Insecta</taxon>
        <taxon>Pterygota</taxon>
        <taxon>Neoptera</taxon>
        <taxon>Endopterygota</taxon>
        <taxon>Lepidoptera</taxon>
        <taxon>Glossata</taxon>
        <taxon>Ditrysia</taxon>
        <taxon>Pyraloidea</taxon>
        <taxon>Crambidae</taxon>
        <taxon>Crambinae</taxon>
        <taxon>Diatraea</taxon>
    </lineage>
</organism>
<keyword evidence="3" id="KW-0175">Coiled coil</keyword>
<keyword evidence="6" id="KW-1185">Reference proteome</keyword>
<evidence type="ECO:0000256" key="4">
    <source>
        <dbReference type="SAM" id="MobiDB-lite"/>
    </source>
</evidence>
<dbReference type="PANTHER" id="PTHR31974:SF2">
    <property type="entry name" value="BIOGENESIS OF LYSOSOME-RELATED ORGANELLES COMPLEX 1 SUBUNIT 3"/>
    <property type="match status" value="1"/>
</dbReference>
<feature type="region of interest" description="Disordered" evidence="4">
    <location>
        <begin position="1"/>
        <end position="26"/>
    </location>
</feature>
<reference evidence="5" key="1">
    <citation type="submission" date="2021-12" db="EMBL/GenBank/DDBJ databases">
        <authorList>
            <person name="King R."/>
        </authorList>
    </citation>
    <scope>NUCLEOTIDE SEQUENCE</scope>
</reference>
<reference evidence="5" key="2">
    <citation type="submission" date="2022-10" db="EMBL/GenBank/DDBJ databases">
        <authorList>
            <consortium name="ENA_rothamsted_submissions"/>
            <consortium name="culmorum"/>
            <person name="King R."/>
        </authorList>
    </citation>
    <scope>NUCLEOTIDE SEQUENCE</scope>
</reference>
<proteinExistence type="inferred from homology"/>
<evidence type="ECO:0000256" key="1">
    <source>
        <dbReference type="ARBA" id="ARBA00008942"/>
    </source>
</evidence>
<feature type="coiled-coil region" evidence="3">
    <location>
        <begin position="139"/>
        <end position="166"/>
    </location>
</feature>
<dbReference type="OrthoDB" id="5984572at2759"/>
<accession>A0A9N9WD29</accession>
<comment type="similarity">
    <text evidence="1">Belongs to the BLOC1S3 family.</text>
</comment>
<protein>
    <recommendedName>
        <fullName evidence="2">Biogenesis of lysosome-related organelles complex 1 subunit 3</fullName>
    </recommendedName>
</protein>
<name>A0A9N9WD29_9NEOP</name>
<dbReference type="GO" id="GO:0031083">
    <property type="term" value="C:BLOC-1 complex"/>
    <property type="evidence" value="ECO:0007669"/>
    <property type="project" value="TreeGrafter"/>
</dbReference>
<dbReference type="PANTHER" id="PTHR31974">
    <property type="entry name" value="BIOGENESIS OF LYSOSOME-RELATED ORGANELLES COMPLEX 1 SUBUNIT 3"/>
    <property type="match status" value="1"/>
</dbReference>
<dbReference type="EMBL" id="OU893351">
    <property type="protein sequence ID" value="CAG9789809.1"/>
    <property type="molecule type" value="Genomic_DNA"/>
</dbReference>
<dbReference type="InterPro" id="IPR017245">
    <property type="entry name" value="BLOC-1_complex_su-3"/>
</dbReference>
<evidence type="ECO:0000256" key="2">
    <source>
        <dbReference type="ARBA" id="ARBA00019581"/>
    </source>
</evidence>
<evidence type="ECO:0000313" key="6">
    <source>
        <dbReference type="Proteomes" id="UP001153714"/>
    </source>
</evidence>
<gene>
    <name evidence="5" type="ORF">DIATSA_LOCUS7515</name>
</gene>
<sequence>MSNSAHVVDGEASESDTEIEIGISPDSNLSPNTETFVIAGEAPESDEGGFTFTTLPLIALRNQGEITVHLPSNLDAPLNLAMNQPSPSKIYTSLLHQKLWECNVSLRASIEGLFKHTTDISAEKLSRADKALLNVQESMRATNANLILARARLKQLEVQLQELNCGSALPTVKIKT</sequence>
<dbReference type="Proteomes" id="UP001153714">
    <property type="component" value="Chromosome 20"/>
</dbReference>
<evidence type="ECO:0000256" key="3">
    <source>
        <dbReference type="SAM" id="Coils"/>
    </source>
</evidence>
<dbReference type="Pfam" id="PF15753">
    <property type="entry name" value="BLOC1S3"/>
    <property type="match status" value="1"/>
</dbReference>
<evidence type="ECO:0000313" key="5">
    <source>
        <dbReference type="EMBL" id="CAG9789809.1"/>
    </source>
</evidence>